<gene>
    <name evidence="2" type="ORF">TorRG33x02_347290</name>
</gene>
<dbReference type="Proteomes" id="UP000237000">
    <property type="component" value="Unassembled WGS sequence"/>
</dbReference>
<proteinExistence type="predicted"/>
<dbReference type="EMBL" id="JXTC01000788">
    <property type="protein sequence ID" value="PON37486.1"/>
    <property type="molecule type" value="Genomic_DNA"/>
</dbReference>
<protein>
    <recommendedName>
        <fullName evidence="4">Transmembrane protein</fullName>
    </recommendedName>
</protein>
<feature type="non-terminal residue" evidence="2">
    <location>
        <position position="90"/>
    </location>
</feature>
<keyword evidence="3" id="KW-1185">Reference proteome</keyword>
<organism evidence="2 3">
    <name type="scientific">Trema orientale</name>
    <name type="common">Charcoal tree</name>
    <name type="synonym">Celtis orientalis</name>
    <dbReference type="NCBI Taxonomy" id="63057"/>
    <lineage>
        <taxon>Eukaryota</taxon>
        <taxon>Viridiplantae</taxon>
        <taxon>Streptophyta</taxon>
        <taxon>Embryophyta</taxon>
        <taxon>Tracheophyta</taxon>
        <taxon>Spermatophyta</taxon>
        <taxon>Magnoliopsida</taxon>
        <taxon>eudicotyledons</taxon>
        <taxon>Gunneridae</taxon>
        <taxon>Pentapetalae</taxon>
        <taxon>rosids</taxon>
        <taxon>fabids</taxon>
        <taxon>Rosales</taxon>
        <taxon>Cannabaceae</taxon>
        <taxon>Trema</taxon>
    </lineage>
</organism>
<feature type="transmembrane region" description="Helical" evidence="1">
    <location>
        <begin position="53"/>
        <end position="86"/>
    </location>
</feature>
<comment type="caution">
    <text evidence="2">The sequence shown here is derived from an EMBL/GenBank/DDBJ whole genome shotgun (WGS) entry which is preliminary data.</text>
</comment>
<evidence type="ECO:0008006" key="4">
    <source>
        <dbReference type="Google" id="ProtNLM"/>
    </source>
</evidence>
<keyword evidence="1" id="KW-0472">Membrane</keyword>
<sequence>MGGLGHQHDRGLAVYLLALSMKEMMFIHVHVLPMCCFRCCLYVAYVLPQYACFVLACYVIAAIELLALCLLNAMSLPFITVLPVAWLTNG</sequence>
<reference evidence="3" key="1">
    <citation type="submission" date="2016-06" db="EMBL/GenBank/DDBJ databases">
        <title>Parallel loss of symbiosis genes in relatives of nitrogen-fixing non-legume Parasponia.</title>
        <authorList>
            <person name="Van Velzen R."/>
            <person name="Holmer R."/>
            <person name="Bu F."/>
            <person name="Rutten L."/>
            <person name="Van Zeijl A."/>
            <person name="Liu W."/>
            <person name="Santuari L."/>
            <person name="Cao Q."/>
            <person name="Sharma T."/>
            <person name="Shen D."/>
            <person name="Roswanjaya Y."/>
            <person name="Wardhani T."/>
            <person name="Kalhor M.S."/>
            <person name="Jansen J."/>
            <person name="Van den Hoogen J."/>
            <person name="Gungor B."/>
            <person name="Hartog M."/>
            <person name="Hontelez J."/>
            <person name="Verver J."/>
            <person name="Yang W.-C."/>
            <person name="Schijlen E."/>
            <person name="Repin R."/>
            <person name="Schilthuizen M."/>
            <person name="Schranz E."/>
            <person name="Heidstra R."/>
            <person name="Miyata K."/>
            <person name="Fedorova E."/>
            <person name="Kohlen W."/>
            <person name="Bisseling T."/>
            <person name="Smit S."/>
            <person name="Geurts R."/>
        </authorList>
    </citation>
    <scope>NUCLEOTIDE SEQUENCE [LARGE SCALE GENOMIC DNA]</scope>
    <source>
        <strain evidence="3">cv. RG33-2</strain>
    </source>
</reference>
<name>A0A2P5ALN9_TREOI</name>
<evidence type="ECO:0000256" key="1">
    <source>
        <dbReference type="SAM" id="Phobius"/>
    </source>
</evidence>
<feature type="transmembrane region" description="Helical" evidence="1">
    <location>
        <begin position="25"/>
        <end position="46"/>
    </location>
</feature>
<evidence type="ECO:0000313" key="2">
    <source>
        <dbReference type="EMBL" id="PON37486.1"/>
    </source>
</evidence>
<dbReference type="InParanoid" id="A0A2P5ALN9"/>
<dbReference type="OrthoDB" id="10380014at2759"/>
<keyword evidence="1" id="KW-1133">Transmembrane helix</keyword>
<keyword evidence="1" id="KW-0812">Transmembrane</keyword>
<evidence type="ECO:0000313" key="3">
    <source>
        <dbReference type="Proteomes" id="UP000237000"/>
    </source>
</evidence>
<accession>A0A2P5ALN9</accession>
<dbReference type="AlphaFoldDB" id="A0A2P5ALN9"/>